<organism evidence="1 2">
    <name type="scientific">Vreelandella olivaria</name>
    <dbReference type="NCBI Taxonomy" id="390919"/>
    <lineage>
        <taxon>Bacteria</taxon>
        <taxon>Pseudomonadati</taxon>
        <taxon>Pseudomonadota</taxon>
        <taxon>Gammaproteobacteria</taxon>
        <taxon>Oceanospirillales</taxon>
        <taxon>Halomonadaceae</taxon>
        <taxon>Vreelandella</taxon>
    </lineage>
</organism>
<reference evidence="2" key="1">
    <citation type="journal article" date="2019" name="Microbiol. Resour. Announc.">
        <title>Complete Genome Sequence of Halomonas olivaria, a Moderately Halophilic Bacterium Isolated from Olive Processing Effluents, Obtained by Nanopore Sequencing.</title>
        <authorList>
            <person name="Nagata S."/>
            <person name="Ii K.M."/>
            <person name="Tsukimi T."/>
            <person name="Miura M.C."/>
            <person name="Galipon J."/>
            <person name="Arakawa K."/>
        </authorList>
    </citation>
    <scope>NUCLEOTIDE SEQUENCE [LARGE SCALE GENOMIC DNA]</scope>
    <source>
        <strain evidence="2">TYRC17</strain>
    </source>
</reference>
<gene>
    <name evidence="1" type="ORF">HORIV_12450</name>
</gene>
<evidence type="ECO:0000313" key="2">
    <source>
        <dbReference type="Proteomes" id="UP000289555"/>
    </source>
</evidence>
<evidence type="ECO:0000313" key="1">
    <source>
        <dbReference type="EMBL" id="BBI48824.1"/>
    </source>
</evidence>
<dbReference type="EMBL" id="AP019416">
    <property type="protein sequence ID" value="BBI48824.1"/>
    <property type="molecule type" value="Genomic_DNA"/>
</dbReference>
<proteinExistence type="predicted"/>
<keyword evidence="2" id="KW-1185">Reference proteome</keyword>
<sequence length="104" mass="11692">MLFAANIVAMLIFNILNRVLLSRLPSLRILQLATGCQAVGILLLVMAAFMEWPLYAFLPAMMLTIGAVGRSHRIFKPAFWSSFPPAVERPQRCWEQPSSALLEF</sequence>
<name>A0ABN5WP94_9GAMM</name>
<dbReference type="Proteomes" id="UP000289555">
    <property type="component" value="Chromosome"/>
</dbReference>
<protein>
    <submittedName>
        <fullName evidence="1">Uncharacterized protein</fullName>
    </submittedName>
</protein>
<accession>A0ABN5WP94</accession>